<evidence type="ECO:0000313" key="2">
    <source>
        <dbReference type="EMBL" id="KAG5578568.1"/>
    </source>
</evidence>
<sequence>MHKKIYSFLYTSGSESDYDDDDYSESGFKTDKPETSSNTQPSTIDACKCRGDICPCQHDEFYKLQSQFEDMNINTITFDNVIELLKEVTYNTLREKIIQLDVNNKASSSSSSNVVEKTKNEFEYSAPYSLSEVNNRLSKQHVIIHDTSFDDLKGEIEQLKQEIKSLKQNQIICDHRLTQIESTNNKGKNIAEENGKTLAKPIKLDPRQDMFLGMIINAKGFSATNKDQNISYTFVTNPISRDINALINMKQKHVDSLQLEIFSMNIFDTLKSTKVQEKIKLISEQMAIDICVDHPSAFWNRKKHIVTLPD</sequence>
<organism evidence="2 3">
    <name type="scientific">Solanum commersonii</name>
    <name type="common">Commerson's wild potato</name>
    <name type="synonym">Commerson's nightshade</name>
    <dbReference type="NCBI Taxonomy" id="4109"/>
    <lineage>
        <taxon>Eukaryota</taxon>
        <taxon>Viridiplantae</taxon>
        <taxon>Streptophyta</taxon>
        <taxon>Embryophyta</taxon>
        <taxon>Tracheophyta</taxon>
        <taxon>Spermatophyta</taxon>
        <taxon>Magnoliopsida</taxon>
        <taxon>eudicotyledons</taxon>
        <taxon>Gunneridae</taxon>
        <taxon>Pentapetalae</taxon>
        <taxon>asterids</taxon>
        <taxon>lamiids</taxon>
        <taxon>Solanales</taxon>
        <taxon>Solanaceae</taxon>
        <taxon>Solanoideae</taxon>
        <taxon>Solaneae</taxon>
        <taxon>Solanum</taxon>
    </lineage>
</organism>
<keyword evidence="3" id="KW-1185">Reference proteome</keyword>
<feature type="region of interest" description="Disordered" evidence="1">
    <location>
        <begin position="12"/>
        <end position="42"/>
    </location>
</feature>
<dbReference type="Proteomes" id="UP000824120">
    <property type="component" value="Chromosome 11"/>
</dbReference>
<dbReference type="EMBL" id="JACXVP010000011">
    <property type="protein sequence ID" value="KAG5578568.1"/>
    <property type="molecule type" value="Genomic_DNA"/>
</dbReference>
<evidence type="ECO:0000313" key="3">
    <source>
        <dbReference type="Proteomes" id="UP000824120"/>
    </source>
</evidence>
<reference evidence="2 3" key="1">
    <citation type="submission" date="2020-09" db="EMBL/GenBank/DDBJ databases">
        <title>De no assembly of potato wild relative species, Solanum commersonii.</title>
        <authorList>
            <person name="Cho K."/>
        </authorList>
    </citation>
    <scope>NUCLEOTIDE SEQUENCE [LARGE SCALE GENOMIC DNA]</scope>
    <source>
        <strain evidence="2">LZ3.2</strain>
        <tissue evidence="2">Leaf</tissue>
    </source>
</reference>
<name>A0A9J5WUA5_SOLCO</name>
<dbReference type="AlphaFoldDB" id="A0A9J5WUA5"/>
<protein>
    <submittedName>
        <fullName evidence="2">Uncharacterized protein</fullName>
    </submittedName>
</protein>
<accession>A0A9J5WUA5</accession>
<comment type="caution">
    <text evidence="2">The sequence shown here is derived from an EMBL/GenBank/DDBJ whole genome shotgun (WGS) entry which is preliminary data.</text>
</comment>
<gene>
    <name evidence="2" type="ORF">H5410_058702</name>
</gene>
<evidence type="ECO:0000256" key="1">
    <source>
        <dbReference type="SAM" id="MobiDB-lite"/>
    </source>
</evidence>
<proteinExistence type="predicted"/>